<dbReference type="OMA" id="DACIPAD"/>
<evidence type="ECO:0000256" key="1">
    <source>
        <dbReference type="SAM" id="MobiDB-lite"/>
    </source>
</evidence>
<evidence type="ECO:0000313" key="3">
    <source>
        <dbReference type="EMBL" id="EOD44522.1"/>
    </source>
</evidence>
<dbReference type="STRING" id="1287680.R1EAS6"/>
<dbReference type="PANTHER" id="PTHR37542">
    <property type="entry name" value="HELO DOMAIN-CONTAINING PROTEIN-RELATED"/>
    <property type="match status" value="1"/>
</dbReference>
<sequence length="291" mass="31695">MGDVLSATTTALDLALTCFERVQIARSFDQDLNSHRIKLDIIQVRLSRWGEAVGLYGSSNSSNSTALAKAGDGTEQAGPLLTEAEYKTAQGLLEAIEHQFDFAQQETASMLQQQPQRQDDGGVIDPARDLSSLARTVRDKLRATLRRRCEEVVKVAHSVQWAFYKKEKFDEFVTELSDTIGKLEALFPAEKQDAAVTRLRELGAAECAGIEKVYLKVLSAVSKDCDPVLDAAVDDALRPREAAAGKNIYMSNDGVNNGQQIGEMSGTQKGFSFGTTNNFGKGATNHWGSSN</sequence>
<dbReference type="AlphaFoldDB" id="R1EAS6"/>
<proteinExistence type="predicted"/>
<organism evidence="3 4">
    <name type="scientific">Botryosphaeria parva (strain UCR-NP2)</name>
    <name type="common">Grapevine canker fungus</name>
    <name type="synonym">Neofusicoccum parvum</name>
    <dbReference type="NCBI Taxonomy" id="1287680"/>
    <lineage>
        <taxon>Eukaryota</taxon>
        <taxon>Fungi</taxon>
        <taxon>Dikarya</taxon>
        <taxon>Ascomycota</taxon>
        <taxon>Pezizomycotina</taxon>
        <taxon>Dothideomycetes</taxon>
        <taxon>Dothideomycetes incertae sedis</taxon>
        <taxon>Botryosphaeriales</taxon>
        <taxon>Botryosphaeriaceae</taxon>
        <taxon>Neofusicoccum</taxon>
    </lineage>
</organism>
<dbReference type="OrthoDB" id="20872at2759"/>
<dbReference type="HOGENOM" id="CLU_058675_0_0_1"/>
<dbReference type="KEGG" id="npa:UCRNP2_8768"/>
<dbReference type="Gene3D" id="1.20.120.1020">
    <property type="entry name" value="Prion-inhibition and propagation, HeLo domain"/>
    <property type="match status" value="1"/>
</dbReference>
<feature type="domain" description="Prion-inhibition and propagation HeLo" evidence="2">
    <location>
        <begin position="12"/>
        <end position="194"/>
    </location>
</feature>
<gene>
    <name evidence="3" type="ORF">UCRNP2_8768</name>
</gene>
<dbReference type="Pfam" id="PF14479">
    <property type="entry name" value="HeLo"/>
    <property type="match status" value="1"/>
</dbReference>
<dbReference type="eggNOG" id="ENOG502S8GV">
    <property type="taxonomic scope" value="Eukaryota"/>
</dbReference>
<reference evidence="4" key="1">
    <citation type="journal article" date="2013" name="Genome Announc.">
        <title>Draft genome sequence of Neofusicoccum parvum isolate UCR-NP2, a fungal vascular pathogen associated with grapevine cankers.</title>
        <authorList>
            <person name="Blanco-Ulate B."/>
            <person name="Rolshausen P."/>
            <person name="Cantu D."/>
        </authorList>
    </citation>
    <scope>NUCLEOTIDE SEQUENCE [LARGE SCALE GENOMIC DNA]</scope>
    <source>
        <strain evidence="4">UCR-NP2</strain>
    </source>
</reference>
<accession>R1EAS6</accession>
<evidence type="ECO:0000259" key="2">
    <source>
        <dbReference type="Pfam" id="PF14479"/>
    </source>
</evidence>
<feature type="compositionally biased region" description="Polar residues" evidence="1">
    <location>
        <begin position="107"/>
        <end position="116"/>
    </location>
</feature>
<dbReference type="InterPro" id="IPR038305">
    <property type="entry name" value="HeLo_sf"/>
</dbReference>
<dbReference type="Proteomes" id="UP000013521">
    <property type="component" value="Unassembled WGS sequence"/>
</dbReference>
<feature type="region of interest" description="Disordered" evidence="1">
    <location>
        <begin position="107"/>
        <end position="126"/>
    </location>
</feature>
<evidence type="ECO:0000313" key="4">
    <source>
        <dbReference type="Proteomes" id="UP000013521"/>
    </source>
</evidence>
<dbReference type="InterPro" id="IPR029498">
    <property type="entry name" value="HeLo_dom"/>
</dbReference>
<name>R1EAS6_BOTPV</name>
<dbReference type="EMBL" id="KB916716">
    <property type="protein sequence ID" value="EOD44522.1"/>
    <property type="molecule type" value="Genomic_DNA"/>
</dbReference>
<dbReference type="PANTHER" id="PTHR37542:SF3">
    <property type="entry name" value="PRION-INHIBITION AND PROPAGATION HELO DOMAIN-CONTAINING PROTEIN"/>
    <property type="match status" value="1"/>
</dbReference>
<protein>
    <submittedName>
        <fullName evidence="3">Putative small s protein</fullName>
    </submittedName>
</protein>